<name>A0AAV1YIA4_LUPLU</name>
<evidence type="ECO:0000313" key="2">
    <source>
        <dbReference type="Proteomes" id="UP001497480"/>
    </source>
</evidence>
<dbReference type="Proteomes" id="UP001497480">
    <property type="component" value="Unassembled WGS sequence"/>
</dbReference>
<organism evidence="1 2">
    <name type="scientific">Lupinus luteus</name>
    <name type="common">European yellow lupine</name>
    <dbReference type="NCBI Taxonomy" id="3873"/>
    <lineage>
        <taxon>Eukaryota</taxon>
        <taxon>Viridiplantae</taxon>
        <taxon>Streptophyta</taxon>
        <taxon>Embryophyta</taxon>
        <taxon>Tracheophyta</taxon>
        <taxon>Spermatophyta</taxon>
        <taxon>Magnoliopsida</taxon>
        <taxon>eudicotyledons</taxon>
        <taxon>Gunneridae</taxon>
        <taxon>Pentapetalae</taxon>
        <taxon>rosids</taxon>
        <taxon>fabids</taxon>
        <taxon>Fabales</taxon>
        <taxon>Fabaceae</taxon>
        <taxon>Papilionoideae</taxon>
        <taxon>50 kb inversion clade</taxon>
        <taxon>genistoids sensu lato</taxon>
        <taxon>core genistoids</taxon>
        <taxon>Genisteae</taxon>
        <taxon>Lupinus</taxon>
    </lineage>
</organism>
<dbReference type="EMBL" id="CAXHTB010000024">
    <property type="protein sequence ID" value="CAL0332713.1"/>
    <property type="molecule type" value="Genomic_DNA"/>
</dbReference>
<evidence type="ECO:0000313" key="1">
    <source>
        <dbReference type="EMBL" id="CAL0332713.1"/>
    </source>
</evidence>
<reference evidence="1 2" key="1">
    <citation type="submission" date="2024-03" db="EMBL/GenBank/DDBJ databases">
        <authorList>
            <person name="Martinez-Hernandez J."/>
        </authorList>
    </citation>
    <scope>NUCLEOTIDE SEQUENCE [LARGE SCALE GENOMIC DNA]</scope>
</reference>
<proteinExistence type="predicted"/>
<keyword evidence="2" id="KW-1185">Reference proteome</keyword>
<comment type="caution">
    <text evidence="1">The sequence shown here is derived from an EMBL/GenBank/DDBJ whole genome shotgun (WGS) entry which is preliminary data.</text>
</comment>
<sequence>MQCQTDEEHVELVKILPNTEAALLDWAINLMVDFGTSPVKESGFYKIFGVYSKVLCAE</sequence>
<dbReference type="AlphaFoldDB" id="A0AAV1YIA4"/>
<protein>
    <submittedName>
        <fullName evidence="1">Uncharacterized protein</fullName>
    </submittedName>
</protein>
<accession>A0AAV1YIA4</accession>
<gene>
    <name evidence="1" type="ORF">LLUT_LOCUS33773</name>
</gene>